<evidence type="ECO:0000313" key="3">
    <source>
        <dbReference type="Proteomes" id="UP000474175"/>
    </source>
</evidence>
<evidence type="ECO:0000256" key="1">
    <source>
        <dbReference type="ARBA" id="ARBA00023239"/>
    </source>
</evidence>
<name>A0A6L9LBZ2_9BACT</name>
<evidence type="ECO:0000313" key="2">
    <source>
        <dbReference type="EMBL" id="NDU95998.1"/>
    </source>
</evidence>
<reference evidence="2 3" key="1">
    <citation type="submission" date="2020-02" db="EMBL/GenBank/DDBJ databases">
        <title>Draft genome sequence of two Spirosoma agri KCTC 52727 and Spirosoma terrae KCTC 52035.</title>
        <authorList>
            <person name="Rojas J."/>
            <person name="Ambika Manirajan B."/>
            <person name="Suarez C."/>
            <person name="Ratering S."/>
            <person name="Schnell S."/>
        </authorList>
    </citation>
    <scope>NUCLEOTIDE SEQUENCE [LARGE SCALE GENOMIC DNA]</scope>
    <source>
        <strain evidence="2 3">KCTC 52035</strain>
    </source>
</reference>
<accession>A0A6L9LBZ2</accession>
<comment type="caution">
    <text evidence="2">The sequence shown here is derived from an EMBL/GenBank/DDBJ whole genome shotgun (WGS) entry which is preliminary data.</text>
</comment>
<dbReference type="AlphaFoldDB" id="A0A6L9LBZ2"/>
<dbReference type="InterPro" id="IPR013114">
    <property type="entry name" value="FabA_FabZ"/>
</dbReference>
<organism evidence="2 3">
    <name type="scientific">Spirosoma terrae</name>
    <dbReference type="NCBI Taxonomy" id="1968276"/>
    <lineage>
        <taxon>Bacteria</taxon>
        <taxon>Pseudomonadati</taxon>
        <taxon>Bacteroidota</taxon>
        <taxon>Cytophagia</taxon>
        <taxon>Cytophagales</taxon>
        <taxon>Cytophagaceae</taxon>
        <taxon>Spirosoma</taxon>
    </lineage>
</organism>
<dbReference type="GO" id="GO:0016829">
    <property type="term" value="F:lyase activity"/>
    <property type="evidence" value="ECO:0007669"/>
    <property type="project" value="UniProtKB-KW"/>
</dbReference>
<dbReference type="Proteomes" id="UP000474175">
    <property type="component" value="Unassembled WGS sequence"/>
</dbReference>
<dbReference type="PANTHER" id="PTHR30272:SF1">
    <property type="entry name" value="3-HYDROXYACYL-[ACYL-CARRIER-PROTEIN] DEHYDRATASE"/>
    <property type="match status" value="1"/>
</dbReference>
<dbReference type="Gene3D" id="3.10.129.10">
    <property type="entry name" value="Hotdog Thioesterase"/>
    <property type="match status" value="1"/>
</dbReference>
<dbReference type="PANTHER" id="PTHR30272">
    <property type="entry name" value="3-HYDROXYACYL-[ACYL-CARRIER-PROTEIN] DEHYDRATASE"/>
    <property type="match status" value="1"/>
</dbReference>
<dbReference type="InterPro" id="IPR029069">
    <property type="entry name" value="HotDog_dom_sf"/>
</dbReference>
<keyword evidence="3" id="KW-1185">Reference proteome</keyword>
<dbReference type="SUPFAM" id="SSF54637">
    <property type="entry name" value="Thioesterase/thiol ester dehydrase-isomerase"/>
    <property type="match status" value="1"/>
</dbReference>
<keyword evidence="1" id="KW-0456">Lyase</keyword>
<sequence length="161" mass="18112">MGESIFNKRVDTNVQTCDHILQKLPYRKPFLFVDTLVSVTENGVEGRYTFAADSFFYEGHFVGNPVTPGVILTEVMAQIGVVCLGIFLLSDSSINDLKIAMTSTQIDFYQPVFPGETVTVRSVKEYYRFQKLKCNVEMRNSREELVCRGSIAGMMNVKSDA</sequence>
<dbReference type="EMBL" id="JAAFZH010000005">
    <property type="protein sequence ID" value="NDU95998.1"/>
    <property type="molecule type" value="Genomic_DNA"/>
</dbReference>
<dbReference type="Pfam" id="PF07977">
    <property type="entry name" value="FabA"/>
    <property type="match status" value="1"/>
</dbReference>
<protein>
    <submittedName>
        <fullName evidence="2">Hydroxymyristoyl-ACP dehydratase</fullName>
    </submittedName>
</protein>
<gene>
    <name evidence="2" type="ORF">GK108_14035</name>
</gene>
<proteinExistence type="predicted"/>